<sequence length="185" mass="21572">MIKKIQQNTKHKMQKYIEIFKNNINKFRNSSISPNLLNGILVKSHYSSQPIQKIAYIVNINPNTLCITAFDKTSISSIKKSILNSNLGITPIIIGEKIHLQFPIITQENRIKLIKLAQKEAETCKISIRKIRKDMNEKTKKLKKEKTINQDEYHKIKKIIQNITDKNIKKIDHILQKKEKDINTI</sequence>
<dbReference type="RefSeq" id="WP_281263828.1">
    <property type="nucleotide sequence ID" value="NZ_LN774881.1"/>
</dbReference>
<dbReference type="PANTHER" id="PTHR20982">
    <property type="entry name" value="RIBOSOME RECYCLING FACTOR"/>
    <property type="match status" value="1"/>
</dbReference>
<feature type="domain" description="Ribosome recycling factor" evidence="4">
    <location>
        <begin position="20"/>
        <end position="182"/>
    </location>
</feature>
<dbReference type="FunFam" id="1.10.132.20:FF:000001">
    <property type="entry name" value="Ribosome-recycling factor"/>
    <property type="match status" value="1"/>
</dbReference>
<reference evidence="6" key="1">
    <citation type="submission" date="2015-01" db="EMBL/GenBank/DDBJ databases">
        <authorList>
            <person name="Manzano-Marin A."/>
            <person name="Manzano-Marin A."/>
        </authorList>
    </citation>
    <scope>NUCLEOTIDE SEQUENCE [LARGE SCALE GENOMIC DNA]</scope>
    <source>
        <strain evidence="6">obscurior</strain>
    </source>
</reference>
<proteinExistence type="inferred from homology"/>
<gene>
    <name evidence="5" type="primary">frr</name>
    <name evidence="5" type="ORF">WEOB_355</name>
</gene>
<dbReference type="InterPro" id="IPR023584">
    <property type="entry name" value="Ribosome_recyc_fac_dom"/>
</dbReference>
<name>A0A0H5C5P6_9ENTR</name>
<keyword evidence="2" id="KW-0963">Cytoplasm</keyword>
<dbReference type="PANTHER" id="PTHR20982:SF3">
    <property type="entry name" value="MITOCHONDRIAL RIBOSOME RECYCLING FACTOR PSEUDO 1"/>
    <property type="match status" value="1"/>
</dbReference>
<dbReference type="SUPFAM" id="SSF55194">
    <property type="entry name" value="Ribosome recycling factor, RRF"/>
    <property type="match status" value="1"/>
</dbReference>
<dbReference type="GO" id="GO:0043023">
    <property type="term" value="F:ribosomal large subunit binding"/>
    <property type="evidence" value="ECO:0007669"/>
    <property type="project" value="TreeGrafter"/>
</dbReference>
<dbReference type="Proteomes" id="UP000242753">
    <property type="component" value="Chromosome I"/>
</dbReference>
<protein>
    <submittedName>
        <fullName evidence="5">Ribosome-recycling factor</fullName>
    </submittedName>
</protein>
<dbReference type="InterPro" id="IPR002661">
    <property type="entry name" value="Ribosome_recyc_fac"/>
</dbReference>
<evidence type="ECO:0000313" key="5">
    <source>
        <dbReference type="EMBL" id="CEN32286.1"/>
    </source>
</evidence>
<dbReference type="AlphaFoldDB" id="A0A0H5C5P6"/>
<comment type="similarity">
    <text evidence="1">Belongs to the RRF family.</text>
</comment>
<evidence type="ECO:0000256" key="1">
    <source>
        <dbReference type="ARBA" id="ARBA00005912"/>
    </source>
</evidence>
<keyword evidence="6" id="KW-1185">Reference proteome</keyword>
<evidence type="ECO:0000259" key="4">
    <source>
        <dbReference type="Pfam" id="PF01765"/>
    </source>
</evidence>
<organism evidence="5 6">
    <name type="scientific">Candidatus Westeberhardia cardiocondylae</name>
    <dbReference type="NCBI Taxonomy" id="1594731"/>
    <lineage>
        <taxon>Bacteria</taxon>
        <taxon>Pseudomonadati</taxon>
        <taxon>Pseudomonadota</taxon>
        <taxon>Gammaproteobacteria</taxon>
        <taxon>Enterobacterales</taxon>
        <taxon>Enterobacteriaceae</taxon>
        <taxon>ant endosymbionts</taxon>
        <taxon>Candidatus Westeberhardia</taxon>
    </lineage>
</organism>
<evidence type="ECO:0000256" key="2">
    <source>
        <dbReference type="ARBA" id="ARBA00022490"/>
    </source>
</evidence>
<dbReference type="Gene3D" id="1.10.132.20">
    <property type="entry name" value="Ribosome-recycling factor"/>
    <property type="match status" value="1"/>
</dbReference>
<dbReference type="Pfam" id="PF01765">
    <property type="entry name" value="RRF"/>
    <property type="match status" value="1"/>
</dbReference>
<dbReference type="Gene3D" id="3.30.1360.40">
    <property type="match status" value="1"/>
</dbReference>
<dbReference type="NCBIfam" id="TIGR00496">
    <property type="entry name" value="frr"/>
    <property type="match status" value="1"/>
</dbReference>
<dbReference type="STRING" id="1594731.WEOB_355"/>
<keyword evidence="3" id="KW-0648">Protein biosynthesis</keyword>
<dbReference type="EMBL" id="LN774881">
    <property type="protein sequence ID" value="CEN32286.1"/>
    <property type="molecule type" value="Genomic_DNA"/>
</dbReference>
<evidence type="ECO:0000256" key="3">
    <source>
        <dbReference type="ARBA" id="ARBA00022917"/>
    </source>
</evidence>
<accession>A0A0H5C5P6</accession>
<dbReference type="InterPro" id="IPR036191">
    <property type="entry name" value="RRF_sf"/>
</dbReference>
<dbReference type="KEGG" id="wca:WEOB_355"/>
<evidence type="ECO:0000313" key="6">
    <source>
        <dbReference type="Proteomes" id="UP000242753"/>
    </source>
</evidence>
<dbReference type="GO" id="GO:0006412">
    <property type="term" value="P:translation"/>
    <property type="evidence" value="ECO:0007669"/>
    <property type="project" value="UniProtKB-KW"/>
</dbReference>